<organism evidence="1 2">
    <name type="scientific">Halorientalis regularis</name>
    <dbReference type="NCBI Taxonomy" id="660518"/>
    <lineage>
        <taxon>Archaea</taxon>
        <taxon>Methanobacteriati</taxon>
        <taxon>Methanobacteriota</taxon>
        <taxon>Stenosarchaea group</taxon>
        <taxon>Halobacteria</taxon>
        <taxon>Halobacteriales</taxon>
        <taxon>Haloarculaceae</taxon>
        <taxon>Halorientalis</taxon>
    </lineage>
</organism>
<proteinExistence type="predicted"/>
<dbReference type="RefSeq" id="WP_092687518.1">
    <property type="nucleotide sequence ID" value="NZ_FNBK01000002.1"/>
</dbReference>
<reference evidence="2" key="1">
    <citation type="submission" date="2016-10" db="EMBL/GenBank/DDBJ databases">
        <authorList>
            <person name="Varghese N."/>
            <person name="Submissions S."/>
        </authorList>
    </citation>
    <scope>NUCLEOTIDE SEQUENCE [LARGE SCALE GENOMIC DNA]</scope>
    <source>
        <strain evidence="2">IBRC-M 10760</strain>
    </source>
</reference>
<name>A0A1G7GEN8_9EURY</name>
<keyword evidence="2" id="KW-1185">Reference proteome</keyword>
<protein>
    <submittedName>
        <fullName evidence="1">Uncharacterized protein</fullName>
    </submittedName>
</protein>
<dbReference type="AlphaFoldDB" id="A0A1G7GEN8"/>
<dbReference type="EMBL" id="FNBK01000002">
    <property type="protein sequence ID" value="SDE86479.1"/>
    <property type="molecule type" value="Genomic_DNA"/>
</dbReference>
<gene>
    <name evidence="1" type="ORF">SAMN05216218_1024</name>
</gene>
<dbReference type="Proteomes" id="UP000199076">
    <property type="component" value="Unassembled WGS sequence"/>
</dbReference>
<evidence type="ECO:0000313" key="1">
    <source>
        <dbReference type="EMBL" id="SDE86479.1"/>
    </source>
</evidence>
<dbReference type="OrthoDB" id="193513at2157"/>
<sequence>MTTDRFLFRDGYSIDEKIRRIPTPNISPETPEINRRLDELQLTEEDLKRIGKGDFFDEAKEKLGTPEYRRLVSTLFNSYGTEGDKFNMQLFVAGENIAQNELSRRAENHKGDRIDSDFDSLVEPIVLTDCNTDPDSVDLQFRTTARLEDINPDEKIPIQIINKESGKTVEQYGENYKIKAPARYRIEARVYTETSLVAVSNYSKIAEGLKTDIAKTVTEMGRTGTLTGVGETSLLELNETELLFLLQEMEGEISGLGYTIEIAGVDTADYTGQHDEDIFDTELVRAADDAGQIRKVKFYVDHPRADAGDERDVMLRIFDDGHLTTSKPVPADLLDAIVGEIHTIRGYKEFLTPFVELIRSYAGVKFRGQSSTMTNSHVSDTNRALDNLIETYFGEQDTQTEELRLHKSMIANIGIKLCDEGIPDAEDVDGVTEFDDFYEYDGKIEEFFNDYASHRLDRPDIDFDALSNHLHHLLIQDWDSPADVIEYAIEQYDLSR</sequence>
<accession>A0A1G7GEN8</accession>
<dbReference type="STRING" id="660518.SAMN05216218_1024"/>
<evidence type="ECO:0000313" key="2">
    <source>
        <dbReference type="Proteomes" id="UP000199076"/>
    </source>
</evidence>